<evidence type="ECO:0000313" key="2">
    <source>
        <dbReference type="EMBL" id="PZW40019.1"/>
    </source>
</evidence>
<gene>
    <name evidence="2" type="ORF">C8P66_12664</name>
</gene>
<dbReference type="Pfam" id="PF18743">
    <property type="entry name" value="AHJR-like"/>
    <property type="match status" value="1"/>
</dbReference>
<dbReference type="Proteomes" id="UP000249688">
    <property type="component" value="Unassembled WGS sequence"/>
</dbReference>
<feature type="domain" description="REase AHJR-like" evidence="1">
    <location>
        <begin position="10"/>
        <end position="125"/>
    </location>
</feature>
<dbReference type="RefSeq" id="WP_111399896.1">
    <property type="nucleotide sequence ID" value="NZ_QKYU01000026.1"/>
</dbReference>
<accession>A0A2W7I1I2</accession>
<dbReference type="InterPro" id="IPR040902">
    <property type="entry name" value="AHJR-like"/>
</dbReference>
<protein>
    <recommendedName>
        <fullName evidence="1">REase AHJR-like domain-containing protein</fullName>
    </recommendedName>
</protein>
<dbReference type="EMBL" id="QKYU01000026">
    <property type="protein sequence ID" value="PZW40019.1"/>
    <property type="molecule type" value="Genomic_DNA"/>
</dbReference>
<name>A0A2W7I1I2_9PROT</name>
<sequence length="220" mass="24544">MTAPARSWPEEAEREFLAGLRAQYVDQGFTFVVDPRPDDLPAFLGSYRPDAIAKKPGANIAIEVKQRPSPATEWSLTRIRRLFEGHPDWQLVVTYIGSDPLKTLTIPVSSTADIRRRAEEVRTLEIHGQQQAAFVMAWSLLEAALHRIESEKGARPRTPGTVVQTLAMLGYIDPALEQRVRPLIDLRNRIVHGDLHAEPSPYDVHLVLSAVEQALANDAS</sequence>
<reference evidence="2 3" key="1">
    <citation type="submission" date="2018-06" db="EMBL/GenBank/DDBJ databases">
        <title>Genomic Encyclopedia of Archaeal and Bacterial Type Strains, Phase II (KMG-II): from individual species to whole genera.</title>
        <authorList>
            <person name="Goeker M."/>
        </authorList>
    </citation>
    <scope>NUCLEOTIDE SEQUENCE [LARGE SCALE GENOMIC DNA]</scope>
    <source>
        <strain evidence="2 3">DSM 24525</strain>
    </source>
</reference>
<dbReference type="GO" id="GO:0110001">
    <property type="term" value="C:toxin-antitoxin complex"/>
    <property type="evidence" value="ECO:0007669"/>
    <property type="project" value="InterPro"/>
</dbReference>
<dbReference type="InterPro" id="IPR037038">
    <property type="entry name" value="HepT-like_sf"/>
</dbReference>
<organism evidence="2 3">
    <name type="scientific">Humitalea rosea</name>
    <dbReference type="NCBI Taxonomy" id="990373"/>
    <lineage>
        <taxon>Bacteria</taxon>
        <taxon>Pseudomonadati</taxon>
        <taxon>Pseudomonadota</taxon>
        <taxon>Alphaproteobacteria</taxon>
        <taxon>Acetobacterales</taxon>
        <taxon>Roseomonadaceae</taxon>
        <taxon>Humitalea</taxon>
    </lineage>
</organism>
<comment type="caution">
    <text evidence="2">The sequence shown here is derived from an EMBL/GenBank/DDBJ whole genome shotgun (WGS) entry which is preliminary data.</text>
</comment>
<dbReference type="Gene3D" id="1.20.120.580">
    <property type="entry name" value="bsu32300-like"/>
    <property type="match status" value="1"/>
</dbReference>
<dbReference type="GO" id="GO:0004540">
    <property type="term" value="F:RNA nuclease activity"/>
    <property type="evidence" value="ECO:0007669"/>
    <property type="project" value="InterPro"/>
</dbReference>
<dbReference type="AlphaFoldDB" id="A0A2W7I1I2"/>
<keyword evidence="3" id="KW-1185">Reference proteome</keyword>
<dbReference type="OrthoDB" id="8220232at2"/>
<evidence type="ECO:0000259" key="1">
    <source>
        <dbReference type="Pfam" id="PF18743"/>
    </source>
</evidence>
<proteinExistence type="predicted"/>
<dbReference type="GO" id="GO:0016787">
    <property type="term" value="F:hydrolase activity"/>
    <property type="evidence" value="ECO:0007669"/>
    <property type="project" value="UniProtKB-KW"/>
</dbReference>
<evidence type="ECO:0000313" key="3">
    <source>
        <dbReference type="Proteomes" id="UP000249688"/>
    </source>
</evidence>